<dbReference type="PROSITE" id="PS00678">
    <property type="entry name" value="WD_REPEATS_1"/>
    <property type="match status" value="4"/>
</dbReference>
<dbReference type="InterPro" id="IPR020472">
    <property type="entry name" value="WD40_PAC1"/>
</dbReference>
<organism evidence="5 6">
    <name type="scientific">Paratrimastix pyriformis</name>
    <dbReference type="NCBI Taxonomy" id="342808"/>
    <lineage>
        <taxon>Eukaryota</taxon>
        <taxon>Metamonada</taxon>
        <taxon>Preaxostyla</taxon>
        <taxon>Paratrimastigidae</taxon>
        <taxon>Paratrimastix</taxon>
    </lineage>
</organism>
<feature type="repeat" description="WD" evidence="3">
    <location>
        <begin position="241"/>
        <end position="264"/>
    </location>
</feature>
<feature type="repeat" description="WD" evidence="3">
    <location>
        <begin position="190"/>
        <end position="212"/>
    </location>
</feature>
<gene>
    <name evidence="5" type="ORF">PAPYR_7783</name>
</gene>
<evidence type="ECO:0000313" key="6">
    <source>
        <dbReference type="Proteomes" id="UP001141327"/>
    </source>
</evidence>
<sequence length="612" mass="67727">MAPSLHQDVCAVVVLFFKRSQLSLAADRVVNVYNIENGNLWRIIPPSQPGAGHSQGINELSWTTDNRHICTGSDDRTVRIWDVDMTKQLAVLKGHTGYVHSVAFSPQPNIIASGSYDETIRLWDTTTGTCCRVIKAHTEPVTCVSFNKDGTQLLSSSMDGLCRIWDTATGQCIKSLGDPENMEPVGHSLFSPNGKFLLASNLNSQIRLWDINGTCPKRYVGHINTQYCITSALLMPLADKFVVSGSEDGMVHVWNLQTRECVQRLRGHSAPVIAVSVHPTQPCIASASLDGTVRVWQHPDSATPVTHQVMAAADWQAPPMAPAWNVRAGIDLSHRARGRCADEAIGGLKTSNRRTFLQTLPKPQRGRNPKFASALSVELNLEGKKVIIRKLTFWDERGYLRVSKKLNSVWSAISVSLGHPTATPLRHLSGLTGVRPGALNDLITTLCLIAFTSMCNPHPYILPWPLIHPDVLLLIWPPTLACPDCWSAIDVIEVHHPPLQTSPPSFKWHRRVPFPLWTCENASFDKQEESEPPQENTNLSHNIVRVWISLPFSFLSVLLRAGHLVLCSAKSWSAVVRALSTRPQQDRVDPLSPPKLSLHVREDLVKLGLQIG</sequence>
<protein>
    <recommendedName>
        <fullName evidence="4">WDR5-like beta-propeller domain-containing protein</fullName>
    </recommendedName>
</protein>
<feature type="domain" description="WDR5-like beta-propeller" evidence="4">
    <location>
        <begin position="23"/>
        <end position="297"/>
    </location>
</feature>
<dbReference type="InterPro" id="IPR059122">
    <property type="entry name" value="Beta-prop_WDR5-like"/>
</dbReference>
<dbReference type="PROSITE" id="PS50294">
    <property type="entry name" value="WD_REPEATS_REGION"/>
    <property type="match status" value="4"/>
</dbReference>
<evidence type="ECO:0000256" key="3">
    <source>
        <dbReference type="PROSITE-ProRule" id="PRU00221"/>
    </source>
</evidence>
<proteinExistence type="predicted"/>
<dbReference type="InterPro" id="IPR015943">
    <property type="entry name" value="WD40/YVTN_repeat-like_dom_sf"/>
</dbReference>
<evidence type="ECO:0000256" key="1">
    <source>
        <dbReference type="ARBA" id="ARBA00022574"/>
    </source>
</evidence>
<dbReference type="Gene3D" id="2.130.10.10">
    <property type="entry name" value="YVTN repeat-like/Quinoprotein amine dehydrogenase"/>
    <property type="match status" value="1"/>
</dbReference>
<keyword evidence="1 3" id="KW-0853">WD repeat</keyword>
<feature type="repeat" description="WD" evidence="3">
    <location>
        <begin position="50"/>
        <end position="91"/>
    </location>
</feature>
<reference evidence="5" key="1">
    <citation type="journal article" date="2022" name="bioRxiv">
        <title>Genomics of Preaxostyla Flagellates Illuminates Evolutionary Transitions and the Path Towards Mitochondrial Loss.</title>
        <authorList>
            <person name="Novak L.V.F."/>
            <person name="Treitli S.C."/>
            <person name="Pyrih J."/>
            <person name="Halakuc P."/>
            <person name="Pipaliya S.V."/>
            <person name="Vacek V."/>
            <person name="Brzon O."/>
            <person name="Soukal P."/>
            <person name="Eme L."/>
            <person name="Dacks J.B."/>
            <person name="Karnkowska A."/>
            <person name="Elias M."/>
            <person name="Hampl V."/>
        </authorList>
    </citation>
    <scope>NUCLEOTIDE SEQUENCE</scope>
    <source>
        <strain evidence="5">RCP-MX</strain>
    </source>
</reference>
<feature type="repeat" description="WD" evidence="3">
    <location>
        <begin position="265"/>
        <end position="297"/>
    </location>
</feature>
<comment type="caution">
    <text evidence="5">The sequence shown here is derived from an EMBL/GenBank/DDBJ whole genome shotgun (WGS) entry which is preliminary data.</text>
</comment>
<dbReference type="InterPro" id="IPR036322">
    <property type="entry name" value="WD40_repeat_dom_sf"/>
</dbReference>
<accession>A0ABQ8UG56</accession>
<dbReference type="EMBL" id="JAPMOS010000059">
    <property type="protein sequence ID" value="KAJ4456856.1"/>
    <property type="molecule type" value="Genomic_DNA"/>
</dbReference>
<dbReference type="PRINTS" id="PR00320">
    <property type="entry name" value="GPROTEINBRPT"/>
</dbReference>
<dbReference type="Pfam" id="PF25175">
    <property type="entry name" value="Beta-prop_WDR5"/>
    <property type="match status" value="1"/>
</dbReference>
<dbReference type="PANTHER" id="PTHR22847:SF637">
    <property type="entry name" value="WD REPEAT DOMAIN 5B"/>
    <property type="match status" value="1"/>
</dbReference>
<dbReference type="InterPro" id="IPR019775">
    <property type="entry name" value="WD40_repeat_CS"/>
</dbReference>
<name>A0ABQ8UG56_9EUKA</name>
<dbReference type="CDD" id="cd00200">
    <property type="entry name" value="WD40"/>
    <property type="match status" value="1"/>
</dbReference>
<evidence type="ECO:0000259" key="4">
    <source>
        <dbReference type="Pfam" id="PF25175"/>
    </source>
</evidence>
<dbReference type="InterPro" id="IPR001680">
    <property type="entry name" value="WD40_rpt"/>
</dbReference>
<dbReference type="SUPFAM" id="SSF50978">
    <property type="entry name" value="WD40 repeat-like"/>
    <property type="match status" value="1"/>
</dbReference>
<dbReference type="Proteomes" id="UP001141327">
    <property type="component" value="Unassembled WGS sequence"/>
</dbReference>
<evidence type="ECO:0000256" key="2">
    <source>
        <dbReference type="ARBA" id="ARBA00022737"/>
    </source>
</evidence>
<dbReference type="PROSITE" id="PS50082">
    <property type="entry name" value="WD_REPEATS_2"/>
    <property type="match status" value="6"/>
</dbReference>
<feature type="repeat" description="WD" evidence="3">
    <location>
        <begin position="134"/>
        <end position="175"/>
    </location>
</feature>
<dbReference type="SMART" id="SM00320">
    <property type="entry name" value="WD40"/>
    <property type="match status" value="6"/>
</dbReference>
<keyword evidence="2" id="KW-0677">Repeat</keyword>
<feature type="repeat" description="WD" evidence="3">
    <location>
        <begin position="92"/>
        <end position="133"/>
    </location>
</feature>
<dbReference type="PANTHER" id="PTHR22847">
    <property type="entry name" value="WD40 REPEAT PROTEIN"/>
    <property type="match status" value="1"/>
</dbReference>
<keyword evidence="6" id="KW-1185">Reference proteome</keyword>
<evidence type="ECO:0000313" key="5">
    <source>
        <dbReference type="EMBL" id="KAJ4456856.1"/>
    </source>
</evidence>